<dbReference type="InterPro" id="IPR000182">
    <property type="entry name" value="GNAT_dom"/>
</dbReference>
<dbReference type="Gene3D" id="3.40.630.30">
    <property type="match status" value="1"/>
</dbReference>
<evidence type="ECO:0000259" key="2">
    <source>
        <dbReference type="Pfam" id="PF22998"/>
    </source>
</evidence>
<feature type="domain" description="LYC1 C-terminal" evidence="2">
    <location>
        <begin position="178"/>
        <end position="395"/>
    </location>
</feature>
<dbReference type="Proteomes" id="UP000034947">
    <property type="component" value="Unassembled WGS sequence"/>
</dbReference>
<dbReference type="VEuPathDB" id="FungiDB:P175DRAFT_0497972"/>
<name>A0A0F8UIX5_9EURO</name>
<evidence type="ECO:0000313" key="4">
    <source>
        <dbReference type="Proteomes" id="UP000034947"/>
    </source>
</evidence>
<reference evidence="3 4" key="1">
    <citation type="submission" date="2015-02" db="EMBL/GenBank/DDBJ databases">
        <title>Draft Genome Sequences of Two Closely-Related Aflatoxigenic Aspergillus Species Obtained from the Cote d'Ivoire.</title>
        <authorList>
            <person name="Moore G.G."/>
            <person name="Beltz S.B."/>
            <person name="Mack B.M."/>
        </authorList>
    </citation>
    <scope>NUCLEOTIDE SEQUENCE [LARGE SCALE GENOMIC DNA]</scope>
    <source>
        <strain evidence="3 4">SRRC1432</strain>
    </source>
</reference>
<feature type="domain" description="N-acetyltransferase" evidence="1">
    <location>
        <begin position="100"/>
        <end position="172"/>
    </location>
</feature>
<dbReference type="InterPro" id="IPR055100">
    <property type="entry name" value="GNAT_LYC1-like"/>
</dbReference>
<keyword evidence="4" id="KW-1185">Reference proteome</keyword>
<dbReference type="Pfam" id="PF13508">
    <property type="entry name" value="Acetyltransf_7"/>
    <property type="match status" value="1"/>
</dbReference>
<dbReference type="EMBL" id="JYKN01001617">
    <property type="protein sequence ID" value="KKK19604.1"/>
    <property type="molecule type" value="Genomic_DNA"/>
</dbReference>
<dbReference type="SUPFAM" id="SSF55729">
    <property type="entry name" value="Acyl-CoA N-acyltransferases (Nat)"/>
    <property type="match status" value="1"/>
</dbReference>
<dbReference type="GO" id="GO:0016747">
    <property type="term" value="F:acyltransferase activity, transferring groups other than amino-acyl groups"/>
    <property type="evidence" value="ECO:0007669"/>
    <property type="project" value="InterPro"/>
</dbReference>
<sequence length="395" mass="44962">MIAANLSSYGHTNLLEGDSPELVLVQATPKERIASIKLNSTEWKGPLDLDTYITREDTLLQQRLTKDAVTCWVLVDRREPEDERTILGSCETYKKKAIVARGGKLEDVSAHGVGSVYCRPDFRGKGYAKRMLEELSRTIDTWQVATERSESSLFSILFSDIGKRFYAQFGWKPYPSSHFELPPISKDEYASKIPGAALPEIKILQAADVQRHLCNGHVVQKEREILRLASQSSPGPKVAIAPDFDHFVWHWAREEFCYRNLYPNREPPIIKGAGDSETGVFCAWNRTFGETPQDNTLYILRWVYDEPVSSEESEKLVKAMAAILRRAQLEAHAWNMANVTFWNPTALLEKAVALLDPAAEIVHREKSSIACLRWNGADEVSEHVEWFWNEKYAWC</sequence>
<gene>
    <name evidence="3" type="ORF">AOCH_005544</name>
</gene>
<dbReference type="AlphaFoldDB" id="A0A0F8UIX5"/>
<comment type="caution">
    <text evidence="3">The sequence shown here is derived from an EMBL/GenBank/DDBJ whole genome shotgun (WGS) entry which is preliminary data.</text>
</comment>
<dbReference type="InterPro" id="IPR016181">
    <property type="entry name" value="Acyl_CoA_acyltransferase"/>
</dbReference>
<dbReference type="OrthoDB" id="2020070at2759"/>
<proteinExistence type="predicted"/>
<dbReference type="Pfam" id="PF22998">
    <property type="entry name" value="GNAT_LYC1-like"/>
    <property type="match status" value="1"/>
</dbReference>
<dbReference type="InterPro" id="IPR053013">
    <property type="entry name" value="LAT"/>
</dbReference>
<dbReference type="PANTHER" id="PTHR34815">
    <property type="entry name" value="LYSINE ACETYLTRANSFERASE"/>
    <property type="match status" value="1"/>
</dbReference>
<dbReference type="PANTHER" id="PTHR34815:SF4">
    <property type="entry name" value="N-ACETYLTRANSFERASE DOMAIN-CONTAINING PROTEIN"/>
    <property type="match status" value="1"/>
</dbReference>
<organism evidence="3 4">
    <name type="scientific">Aspergillus ochraceoroseus</name>
    <dbReference type="NCBI Taxonomy" id="138278"/>
    <lineage>
        <taxon>Eukaryota</taxon>
        <taxon>Fungi</taxon>
        <taxon>Dikarya</taxon>
        <taxon>Ascomycota</taxon>
        <taxon>Pezizomycotina</taxon>
        <taxon>Eurotiomycetes</taxon>
        <taxon>Eurotiomycetidae</taxon>
        <taxon>Eurotiales</taxon>
        <taxon>Aspergillaceae</taxon>
        <taxon>Aspergillus</taxon>
        <taxon>Aspergillus subgen. Nidulantes</taxon>
    </lineage>
</organism>
<accession>A0A0F8UIX5</accession>
<protein>
    <submittedName>
        <fullName evidence="3">Uncharacterized protein</fullName>
    </submittedName>
</protein>
<evidence type="ECO:0000259" key="1">
    <source>
        <dbReference type="Pfam" id="PF13508"/>
    </source>
</evidence>
<dbReference type="CDD" id="cd04301">
    <property type="entry name" value="NAT_SF"/>
    <property type="match status" value="1"/>
</dbReference>
<evidence type="ECO:0000313" key="3">
    <source>
        <dbReference type="EMBL" id="KKK19604.1"/>
    </source>
</evidence>